<evidence type="ECO:0000313" key="13">
    <source>
        <dbReference type="Proteomes" id="UP001224392"/>
    </source>
</evidence>
<feature type="transmembrane region" description="Helical" evidence="11">
    <location>
        <begin position="385"/>
        <end position="410"/>
    </location>
</feature>
<keyword evidence="2" id="KW-0813">Transport</keyword>
<keyword evidence="13" id="KW-1185">Reference proteome</keyword>
<proteinExistence type="predicted"/>
<dbReference type="Proteomes" id="UP001224392">
    <property type="component" value="Unassembled WGS sequence"/>
</dbReference>
<gene>
    <name evidence="12" type="ORF">MNKW57_00080</name>
</gene>
<sequence length="601" mass="64633">MRQRRDFGLSDSNRDDKSTESRQSQLESRLDDMRFRLAHLDALPQLMLLSLLVGVIAGAVIVLFRWASEYPLLHWTTAAGDFENMPPWLRFTLPIAGALLLGLLFHLFSRATCRVGVVHVLDRLNNQQGYLPSRNLLMQFFAGSIALLSGHSVGREGPSVHLGAASGSWLAQRLKLPNNAVRTLVGSGVAAAIAASFNTPLAGVVFAMEVILLEYRVASFLPVILAAVFGSAAGQLAFGSQPLFAVPPIELASLAELPLVFLSAIVLGAMAALFIRWNRRLVGEQSRPAILRFLVVGIATGAIGLWVPEVLGTGYDTIEQVMLGKLALQALIVIFAAKFIASCLATGLGIPGGVIGPSLVLGACLGGIAGHLAEWVAPAQTAGAGFHAMLGVAGMMAAVLNAPLAALLALLELTYNPKVLFPAMMMIAVSSLVARHFFQTQGIFQEILKAQGRAGTPSWRQQILSRIGVFSAMDRSLVVCARKLSFTEVEAVIAAHPGWIVIPNEDSQLVKLLRAADLANFIAAHPEFAEPEAPPVDLLEIPAERRQLTPVPLRATLMEAQLALEAQAADGVYVERRRARDLERRVAGIILPDQIDSYYKR</sequence>
<feature type="transmembrane region" description="Helical" evidence="11">
    <location>
        <begin position="136"/>
        <end position="154"/>
    </location>
</feature>
<dbReference type="InterPro" id="IPR001807">
    <property type="entry name" value="ClC"/>
</dbReference>
<keyword evidence="3 11" id="KW-0812">Transmembrane</keyword>
<feature type="transmembrane region" description="Helical" evidence="11">
    <location>
        <begin position="46"/>
        <end position="68"/>
    </location>
</feature>
<evidence type="ECO:0000256" key="2">
    <source>
        <dbReference type="ARBA" id="ARBA00022448"/>
    </source>
</evidence>
<evidence type="ECO:0000256" key="4">
    <source>
        <dbReference type="ARBA" id="ARBA00022989"/>
    </source>
</evidence>
<evidence type="ECO:0000256" key="10">
    <source>
        <dbReference type="SAM" id="MobiDB-lite"/>
    </source>
</evidence>
<feature type="compositionally biased region" description="Basic and acidic residues" evidence="10">
    <location>
        <begin position="1"/>
        <end position="20"/>
    </location>
</feature>
<evidence type="ECO:0000313" key="12">
    <source>
        <dbReference type="EMBL" id="GMG85687.1"/>
    </source>
</evidence>
<comment type="subcellular location">
    <subcellularLocation>
        <location evidence="1">Membrane</location>
        <topology evidence="1">Multi-pass membrane protein</topology>
    </subcellularLocation>
</comment>
<dbReference type="PANTHER" id="PTHR43427">
    <property type="entry name" value="CHLORIDE CHANNEL PROTEIN CLC-E"/>
    <property type="match status" value="1"/>
</dbReference>
<dbReference type="SUPFAM" id="SSF81340">
    <property type="entry name" value="Clc chloride channel"/>
    <property type="match status" value="1"/>
</dbReference>
<evidence type="ECO:0000256" key="1">
    <source>
        <dbReference type="ARBA" id="ARBA00004141"/>
    </source>
</evidence>
<feature type="transmembrane region" description="Helical" evidence="11">
    <location>
        <begin position="220"/>
        <end position="238"/>
    </location>
</feature>
<evidence type="ECO:0000256" key="8">
    <source>
        <dbReference type="ARBA" id="ARBA00023214"/>
    </source>
</evidence>
<feature type="transmembrane region" description="Helical" evidence="11">
    <location>
        <begin position="258"/>
        <end position="277"/>
    </location>
</feature>
<keyword evidence="4 11" id="KW-1133">Transmembrane helix</keyword>
<dbReference type="EMBL" id="BSYJ01000001">
    <property type="protein sequence ID" value="GMG85687.1"/>
    <property type="molecule type" value="Genomic_DNA"/>
</dbReference>
<dbReference type="PANTHER" id="PTHR43427:SF6">
    <property type="entry name" value="CHLORIDE CHANNEL PROTEIN CLC-E"/>
    <property type="match status" value="1"/>
</dbReference>
<keyword evidence="7" id="KW-0869">Chloride channel</keyword>
<keyword evidence="8" id="KW-0868">Chloride</keyword>
<feature type="transmembrane region" description="Helical" evidence="11">
    <location>
        <begin position="289"/>
        <end position="307"/>
    </location>
</feature>
<dbReference type="InterPro" id="IPR014743">
    <property type="entry name" value="Cl-channel_core"/>
</dbReference>
<evidence type="ECO:0000256" key="6">
    <source>
        <dbReference type="ARBA" id="ARBA00023136"/>
    </source>
</evidence>
<protein>
    <recommendedName>
        <fullName evidence="14">Chloride channel protein</fullName>
    </recommendedName>
</protein>
<name>A0ABQ6LUG3_9GAMM</name>
<dbReference type="InterPro" id="IPR050368">
    <property type="entry name" value="ClC-type_chloride_channel"/>
</dbReference>
<feature type="transmembrane region" description="Helical" evidence="11">
    <location>
        <begin position="184"/>
        <end position="208"/>
    </location>
</feature>
<evidence type="ECO:0000256" key="3">
    <source>
        <dbReference type="ARBA" id="ARBA00022692"/>
    </source>
</evidence>
<dbReference type="Gene3D" id="1.10.3080.10">
    <property type="entry name" value="Clc chloride channel"/>
    <property type="match status" value="1"/>
</dbReference>
<reference evidence="12 13" key="1">
    <citation type="submission" date="2023-04" db="EMBL/GenBank/DDBJ databases">
        <title>Marinobulbifer ophiurae gen. nov., sp. Nov., isolate from tissue of brittle star Ophioplocus japonicus.</title>
        <authorList>
            <person name="Kawano K."/>
            <person name="Sawayama S."/>
            <person name="Nakagawa S."/>
        </authorList>
    </citation>
    <scope>NUCLEOTIDE SEQUENCE [LARGE SCALE GENOMIC DNA]</scope>
    <source>
        <strain evidence="12 13">NKW57</strain>
    </source>
</reference>
<dbReference type="CDD" id="cd00400">
    <property type="entry name" value="Voltage_gated_ClC"/>
    <property type="match status" value="1"/>
</dbReference>
<evidence type="ECO:0000256" key="5">
    <source>
        <dbReference type="ARBA" id="ARBA00023065"/>
    </source>
</evidence>
<evidence type="ECO:0000256" key="11">
    <source>
        <dbReference type="SAM" id="Phobius"/>
    </source>
</evidence>
<feature type="transmembrane region" description="Helical" evidence="11">
    <location>
        <begin position="327"/>
        <end position="347"/>
    </location>
</feature>
<evidence type="ECO:0000256" key="7">
    <source>
        <dbReference type="ARBA" id="ARBA00023173"/>
    </source>
</evidence>
<keyword evidence="6 11" id="KW-0472">Membrane</keyword>
<feature type="transmembrane region" description="Helical" evidence="11">
    <location>
        <begin position="354"/>
        <end position="373"/>
    </location>
</feature>
<evidence type="ECO:0008006" key="14">
    <source>
        <dbReference type="Google" id="ProtNLM"/>
    </source>
</evidence>
<dbReference type="PRINTS" id="PR00762">
    <property type="entry name" value="CLCHANNEL"/>
</dbReference>
<evidence type="ECO:0000256" key="9">
    <source>
        <dbReference type="ARBA" id="ARBA00023303"/>
    </source>
</evidence>
<feature type="region of interest" description="Disordered" evidence="10">
    <location>
        <begin position="1"/>
        <end position="22"/>
    </location>
</feature>
<accession>A0ABQ6LUG3</accession>
<organism evidence="12 13">
    <name type="scientific">Biformimicrobium ophioploci</name>
    <dbReference type="NCBI Taxonomy" id="3036711"/>
    <lineage>
        <taxon>Bacteria</taxon>
        <taxon>Pseudomonadati</taxon>
        <taxon>Pseudomonadota</taxon>
        <taxon>Gammaproteobacteria</taxon>
        <taxon>Cellvibrionales</taxon>
        <taxon>Microbulbiferaceae</taxon>
        <taxon>Biformimicrobium</taxon>
    </lineage>
</organism>
<feature type="transmembrane region" description="Helical" evidence="11">
    <location>
        <begin position="88"/>
        <end position="108"/>
    </location>
</feature>
<keyword evidence="5" id="KW-0406">Ion transport</keyword>
<dbReference type="Pfam" id="PF00654">
    <property type="entry name" value="Voltage_CLC"/>
    <property type="match status" value="1"/>
</dbReference>
<comment type="caution">
    <text evidence="12">The sequence shown here is derived from an EMBL/GenBank/DDBJ whole genome shotgun (WGS) entry which is preliminary data.</text>
</comment>
<keyword evidence="9" id="KW-0407">Ion channel</keyword>
<feature type="transmembrane region" description="Helical" evidence="11">
    <location>
        <begin position="419"/>
        <end position="438"/>
    </location>
</feature>